<dbReference type="Pfam" id="PF00501">
    <property type="entry name" value="AMP-binding"/>
    <property type="match status" value="1"/>
</dbReference>
<dbReference type="AlphaFoldDB" id="A0A420DR49"/>
<dbReference type="SUPFAM" id="SSF56801">
    <property type="entry name" value="Acetyl-CoA synthetase-like"/>
    <property type="match status" value="1"/>
</dbReference>
<dbReference type="InterPro" id="IPR042099">
    <property type="entry name" value="ANL_N_sf"/>
</dbReference>
<dbReference type="Proteomes" id="UP000284407">
    <property type="component" value="Unassembled WGS sequence"/>
</dbReference>
<evidence type="ECO:0000259" key="1">
    <source>
        <dbReference type="Pfam" id="PF00501"/>
    </source>
</evidence>
<reference evidence="3 4" key="1">
    <citation type="submission" date="2018-09" db="EMBL/GenBank/DDBJ databases">
        <title>Genomic Encyclopedia of Archaeal and Bacterial Type Strains, Phase II (KMG-II): from individual species to whole genera.</title>
        <authorList>
            <person name="Goeker M."/>
        </authorList>
    </citation>
    <scope>NUCLEOTIDE SEQUENCE [LARGE SCALE GENOMIC DNA]</scope>
    <source>
        <strain evidence="3 4">DSM 11458</strain>
    </source>
</reference>
<dbReference type="Gene3D" id="3.40.50.12780">
    <property type="entry name" value="N-terminal domain of ligase-like"/>
    <property type="match status" value="1"/>
</dbReference>
<dbReference type="InterPro" id="IPR045851">
    <property type="entry name" value="AMP-bd_C_sf"/>
</dbReference>
<dbReference type="InterPro" id="IPR000873">
    <property type="entry name" value="AMP-dep_synth/lig_dom"/>
</dbReference>
<name>A0A420DR49_9RHOB</name>
<dbReference type="EMBL" id="RAQK01000001">
    <property type="protein sequence ID" value="RKE96660.1"/>
    <property type="molecule type" value="Genomic_DNA"/>
</dbReference>
<organism evidence="3 4">
    <name type="scientific">Sulfitobacter guttiformis</name>
    <dbReference type="NCBI Taxonomy" id="74349"/>
    <lineage>
        <taxon>Bacteria</taxon>
        <taxon>Pseudomonadati</taxon>
        <taxon>Pseudomonadota</taxon>
        <taxon>Alphaproteobacteria</taxon>
        <taxon>Rhodobacterales</taxon>
        <taxon>Roseobacteraceae</taxon>
        <taxon>Sulfitobacter</taxon>
    </lineage>
</organism>
<accession>A0A420DR49</accession>
<dbReference type="STRING" id="1443111.Z949_3234"/>
<feature type="domain" description="AMP-binding enzyme C-terminal" evidence="2">
    <location>
        <begin position="314"/>
        <end position="385"/>
    </location>
</feature>
<dbReference type="Pfam" id="PF13193">
    <property type="entry name" value="AMP-binding_C"/>
    <property type="match status" value="1"/>
</dbReference>
<keyword evidence="4" id="KW-1185">Reference proteome</keyword>
<evidence type="ECO:0000313" key="3">
    <source>
        <dbReference type="EMBL" id="RKE96660.1"/>
    </source>
</evidence>
<proteinExistence type="predicted"/>
<dbReference type="PANTHER" id="PTHR43767:SF1">
    <property type="entry name" value="NONRIBOSOMAL PEPTIDE SYNTHASE PES1 (EUROFUNG)-RELATED"/>
    <property type="match status" value="1"/>
</dbReference>
<dbReference type="InterPro" id="IPR025110">
    <property type="entry name" value="AMP-bd_C"/>
</dbReference>
<dbReference type="RefSeq" id="WP_025063595.1">
    <property type="nucleotide sequence ID" value="NZ_RAQK01000001.1"/>
</dbReference>
<dbReference type="PANTHER" id="PTHR43767">
    <property type="entry name" value="LONG-CHAIN-FATTY-ACID--COA LIGASE"/>
    <property type="match status" value="1"/>
</dbReference>
<dbReference type="Gene3D" id="3.30.300.30">
    <property type="match status" value="1"/>
</dbReference>
<sequence>MPPPSFIRHPDARAFAQAGVTVAQKSEPRGLIPAHPVQTSVAMLMGALEGGFPFCVSDNPVPDLPALPHAHFATLTGGTSGPPKVILRSQHSWIRSFHTNADLFRYSARDGIAVLGALGHSLALYGVLEGLHLGLTVHTLSDLSPYGQCGRMAEAECTILYATPAQLRLLPLHMPLTGIRLILCGGGALTCATRAHIAALCPNAALHVFYGAAETSFITLGGPNTPEGSVGRAYPEVELMVRTPDATGTGTIWIRSPYLFERYLSGSSPHTCRDGDWLTVGELGHLDEQGNLFLQGRAGRVFTVADQTIYPEALEEQFCALDGIRQCAVLARPDPLRGRHMVVIIEGPENLHTGEALLTHCRANALTVPRAVLFLDQFPLLPSGKPDLCQIATATGCIL</sequence>
<feature type="domain" description="AMP-dependent synthetase/ligase" evidence="1">
    <location>
        <begin position="70"/>
        <end position="264"/>
    </location>
</feature>
<gene>
    <name evidence="3" type="ORF">C8N30_1227</name>
</gene>
<protein>
    <submittedName>
        <fullName evidence="3">Long-chain acyl-CoA synthetase</fullName>
    </submittedName>
</protein>
<dbReference type="GO" id="GO:0016878">
    <property type="term" value="F:acid-thiol ligase activity"/>
    <property type="evidence" value="ECO:0007669"/>
    <property type="project" value="UniProtKB-ARBA"/>
</dbReference>
<evidence type="ECO:0000259" key="2">
    <source>
        <dbReference type="Pfam" id="PF13193"/>
    </source>
</evidence>
<comment type="caution">
    <text evidence="3">The sequence shown here is derived from an EMBL/GenBank/DDBJ whole genome shotgun (WGS) entry which is preliminary data.</text>
</comment>
<dbReference type="InterPro" id="IPR050237">
    <property type="entry name" value="ATP-dep_AMP-bd_enzyme"/>
</dbReference>
<evidence type="ECO:0000313" key="4">
    <source>
        <dbReference type="Proteomes" id="UP000284407"/>
    </source>
</evidence>